<dbReference type="SMART" id="SM00342">
    <property type="entry name" value="HTH_ARAC"/>
    <property type="match status" value="1"/>
</dbReference>
<dbReference type="KEGG" id="mpar:F7D14_08165"/>
<dbReference type="AlphaFoldDB" id="A0A6B8M5N8"/>
<proteinExistence type="predicted"/>
<evidence type="ECO:0000256" key="2">
    <source>
        <dbReference type="ARBA" id="ARBA00023125"/>
    </source>
</evidence>
<dbReference type="InterPro" id="IPR032687">
    <property type="entry name" value="AraC-type_N"/>
</dbReference>
<dbReference type="PANTHER" id="PTHR47894:SF1">
    <property type="entry name" value="HTH-TYPE TRANSCRIPTIONAL REGULATOR VQSM"/>
    <property type="match status" value="1"/>
</dbReference>
<sequence length="369" mass="40668">MERFLQSFSWRIQAQNQLIIGAVLEMSHRSPVRVSILHMLPQLFDQREGPLAAAYQRAGLDYSLSNGIITRAQALTVFNYSARLLGVDAFSLTCASAADPARLGLLGLALTSGLTLRQCLQNLSRALPAFEAGATTILSVRGDEASLSHHLSGGDPNAAGFLYEGVAAFLVQAIRRLMGPGWRPTLVLFPHRPPPRVQPFEEFFGAPVRFEAAQTSIIRFPAAQLDKRVSSLQSNEALMWEQLQLGVREMASFELAGELLVGSCENIIDCMMMSGKVSLPAAARTLGLSARSMQRQLSALETSFEELTERRRRQKAVELLGNPNLRVAEVAIALGYSDSAHFIRAFRRWYGEPPAQFSLRSRMSARFFG</sequence>
<dbReference type="Gene3D" id="1.10.10.60">
    <property type="entry name" value="Homeodomain-like"/>
    <property type="match status" value="1"/>
</dbReference>
<evidence type="ECO:0000256" key="3">
    <source>
        <dbReference type="ARBA" id="ARBA00023163"/>
    </source>
</evidence>
<dbReference type="InterPro" id="IPR018060">
    <property type="entry name" value="HTH_AraC"/>
</dbReference>
<evidence type="ECO:0000313" key="5">
    <source>
        <dbReference type="EMBL" id="QGM97442.1"/>
    </source>
</evidence>
<dbReference type="GO" id="GO:0003700">
    <property type="term" value="F:DNA-binding transcription factor activity"/>
    <property type="evidence" value="ECO:0007669"/>
    <property type="project" value="InterPro"/>
</dbReference>
<keyword evidence="1" id="KW-0805">Transcription regulation</keyword>
<reference evidence="5 6" key="1">
    <citation type="submission" date="2019-09" db="EMBL/GenBank/DDBJ databases">
        <title>Isolation and complete genome sequencing of Methylocystis species.</title>
        <authorList>
            <person name="Rumah B.L."/>
            <person name="Stead C.E."/>
            <person name="Stevens B.C."/>
            <person name="Minton N.P."/>
            <person name="Grosse-Honebrink A."/>
            <person name="Zhang Y."/>
        </authorList>
    </citation>
    <scope>NUCLEOTIDE SEQUENCE [LARGE SCALE GENOMIC DNA]</scope>
    <source>
        <strain evidence="5 6">BRCS2</strain>
    </source>
</reference>
<dbReference type="PANTHER" id="PTHR47894">
    <property type="entry name" value="HTH-TYPE TRANSCRIPTIONAL REGULATOR GADX"/>
    <property type="match status" value="1"/>
</dbReference>
<gene>
    <name evidence="5" type="ORF">F7D14_08165</name>
</gene>
<keyword evidence="6" id="KW-1185">Reference proteome</keyword>
<evidence type="ECO:0000256" key="1">
    <source>
        <dbReference type="ARBA" id="ARBA00023015"/>
    </source>
</evidence>
<organism evidence="5 6">
    <name type="scientific">Methylocystis parvus</name>
    <dbReference type="NCBI Taxonomy" id="134"/>
    <lineage>
        <taxon>Bacteria</taxon>
        <taxon>Pseudomonadati</taxon>
        <taxon>Pseudomonadota</taxon>
        <taxon>Alphaproteobacteria</taxon>
        <taxon>Hyphomicrobiales</taxon>
        <taxon>Methylocystaceae</taxon>
        <taxon>Methylocystis</taxon>
    </lineage>
</organism>
<evidence type="ECO:0000313" key="6">
    <source>
        <dbReference type="Proteomes" id="UP000422569"/>
    </source>
</evidence>
<dbReference type="Pfam" id="PF12625">
    <property type="entry name" value="Arabinose_bd"/>
    <property type="match status" value="1"/>
</dbReference>
<dbReference type="InterPro" id="IPR020449">
    <property type="entry name" value="Tscrpt_reg_AraC-type_HTH"/>
</dbReference>
<evidence type="ECO:0000259" key="4">
    <source>
        <dbReference type="PROSITE" id="PS01124"/>
    </source>
</evidence>
<dbReference type="RefSeq" id="WP_154419809.1">
    <property type="nucleotide sequence ID" value="NZ_CP044331.1"/>
</dbReference>
<accession>A0A6B8M5N8</accession>
<keyword evidence="2" id="KW-0238">DNA-binding</keyword>
<protein>
    <submittedName>
        <fullName evidence="5">AraC family transcriptional regulator</fullName>
    </submittedName>
</protein>
<dbReference type="GO" id="GO:0005829">
    <property type="term" value="C:cytosol"/>
    <property type="evidence" value="ECO:0007669"/>
    <property type="project" value="TreeGrafter"/>
</dbReference>
<dbReference type="InterPro" id="IPR009057">
    <property type="entry name" value="Homeodomain-like_sf"/>
</dbReference>
<dbReference type="Proteomes" id="UP000422569">
    <property type="component" value="Chromosome"/>
</dbReference>
<dbReference type="PRINTS" id="PR00032">
    <property type="entry name" value="HTHARAC"/>
</dbReference>
<dbReference type="PROSITE" id="PS01124">
    <property type="entry name" value="HTH_ARAC_FAMILY_2"/>
    <property type="match status" value="1"/>
</dbReference>
<dbReference type="Pfam" id="PF12833">
    <property type="entry name" value="HTH_18"/>
    <property type="match status" value="1"/>
</dbReference>
<dbReference type="SUPFAM" id="SSF46689">
    <property type="entry name" value="Homeodomain-like"/>
    <property type="match status" value="1"/>
</dbReference>
<feature type="domain" description="HTH araC/xylS-type" evidence="4">
    <location>
        <begin position="262"/>
        <end position="360"/>
    </location>
</feature>
<keyword evidence="3" id="KW-0804">Transcription</keyword>
<name>A0A6B8M5N8_9HYPH</name>
<dbReference type="EMBL" id="CP044331">
    <property type="protein sequence ID" value="QGM97442.1"/>
    <property type="molecule type" value="Genomic_DNA"/>
</dbReference>
<dbReference type="GO" id="GO:0000976">
    <property type="term" value="F:transcription cis-regulatory region binding"/>
    <property type="evidence" value="ECO:0007669"/>
    <property type="project" value="TreeGrafter"/>
</dbReference>